<dbReference type="SMART" id="SM00406">
    <property type="entry name" value="IGv"/>
    <property type="match status" value="1"/>
</dbReference>
<dbReference type="SUPFAM" id="SSF48726">
    <property type="entry name" value="Immunoglobulin"/>
    <property type="match status" value="1"/>
</dbReference>
<keyword evidence="12" id="KW-1185">Reference proteome</keyword>
<organism evidence="11 12">
    <name type="scientific">Myotis lucifugus</name>
    <name type="common">Little brown bat</name>
    <dbReference type="NCBI Taxonomy" id="59463"/>
    <lineage>
        <taxon>Eukaryota</taxon>
        <taxon>Metazoa</taxon>
        <taxon>Chordata</taxon>
        <taxon>Craniata</taxon>
        <taxon>Vertebrata</taxon>
        <taxon>Euteleostomi</taxon>
        <taxon>Mammalia</taxon>
        <taxon>Eutheria</taxon>
        <taxon>Laurasiatheria</taxon>
        <taxon>Chiroptera</taxon>
        <taxon>Yangochiroptera</taxon>
        <taxon>Vespertilionidae</taxon>
        <taxon>Myotis</taxon>
    </lineage>
</organism>
<dbReference type="PANTHER" id="PTHR19339:SF5">
    <property type="entry name" value="IG-LIKE DOMAIN-CONTAINING PROTEIN"/>
    <property type="match status" value="1"/>
</dbReference>
<evidence type="ECO:0000256" key="5">
    <source>
        <dbReference type="ARBA" id="ARBA00023157"/>
    </source>
</evidence>
<proteinExistence type="predicted"/>
<dbReference type="FunCoup" id="G1Q2A4">
    <property type="interactions" value="102"/>
</dbReference>
<keyword evidence="6" id="KW-0325">Glycoprotein</keyword>
<comment type="subcellular location">
    <subcellularLocation>
        <location evidence="1">Cell membrane</location>
    </subcellularLocation>
</comment>
<dbReference type="Gene3D" id="2.60.40.10">
    <property type="entry name" value="Immunoglobulins"/>
    <property type="match status" value="1"/>
</dbReference>
<protein>
    <recommendedName>
        <fullName evidence="10">Ig-like domain-containing protein</fullName>
    </recommendedName>
</protein>
<dbReference type="PANTHER" id="PTHR19339">
    <property type="entry name" value="T CELL RECEPTOR ALPHA VARIABLE 39"/>
    <property type="match status" value="1"/>
</dbReference>
<feature type="domain" description="Ig-like" evidence="10">
    <location>
        <begin position="22"/>
        <end position="110"/>
    </location>
</feature>
<name>G1Q2A4_MYOLU</name>
<evidence type="ECO:0000256" key="9">
    <source>
        <dbReference type="SAM" id="SignalP"/>
    </source>
</evidence>
<comment type="subunit">
    <text evidence="7">Alpha-beta TR is a heterodimer composed of an alpha and beta chain; disulfide-linked. The alpha-beta TR is associated with the transmembrane signaling CD3 coreceptor proteins to form the TR-CD3 (TcR or TCR). The assembly of alpha-beta TR heterodimers with CD3 occurs in the endoplasmic reticulum where a single alpha-beta TR heterodimer associates with one CD3D-CD3E heterodimer, one CD3G-CD3E heterodimer and one CD247 homodimer forming a stable octameric structure. CD3D-CD3E and CD3G-CD3E heterodimers preferentially associate with TR alpha and TR beta chains, respectively. The association of the CD247 homodimer is the last step of TcR assembly in the endoplasmic reticulum and is required for transport to the cell surface.</text>
</comment>
<dbReference type="InterPro" id="IPR007110">
    <property type="entry name" value="Ig-like_dom"/>
</dbReference>
<dbReference type="Pfam" id="PF07686">
    <property type="entry name" value="V-set"/>
    <property type="match status" value="1"/>
</dbReference>
<dbReference type="OMA" id="PGICCLY"/>
<evidence type="ECO:0000256" key="6">
    <source>
        <dbReference type="ARBA" id="ARBA00023180"/>
    </source>
</evidence>
<feature type="signal peptide" evidence="9">
    <location>
        <begin position="1"/>
        <end position="21"/>
    </location>
</feature>
<evidence type="ECO:0000256" key="4">
    <source>
        <dbReference type="ARBA" id="ARBA00023136"/>
    </source>
</evidence>
<dbReference type="Proteomes" id="UP000001074">
    <property type="component" value="Unassembled WGS sequence"/>
</dbReference>
<reference evidence="11 12" key="1">
    <citation type="journal article" date="2011" name="Nature">
        <title>A high-resolution map of human evolutionary constraint using 29 mammals.</title>
        <authorList>
            <person name="Lindblad-Toh K."/>
            <person name="Garber M."/>
            <person name="Zuk O."/>
            <person name="Lin M.F."/>
            <person name="Parker B.J."/>
            <person name="Washietl S."/>
            <person name="Kheradpour P."/>
            <person name="Ernst J."/>
            <person name="Jordan G."/>
            <person name="Mauceli E."/>
            <person name="Ward L.D."/>
            <person name="Lowe C.B."/>
            <person name="Holloway A.K."/>
            <person name="Clamp M."/>
            <person name="Gnerre S."/>
            <person name="Alfoldi J."/>
            <person name="Beal K."/>
            <person name="Chang J."/>
            <person name="Clawson H."/>
            <person name="Cuff J."/>
            <person name="Di Palma F."/>
            <person name="Fitzgerald S."/>
            <person name="Flicek P."/>
            <person name="Guttman M."/>
            <person name="Hubisz M.J."/>
            <person name="Jaffe D.B."/>
            <person name="Jungreis I."/>
            <person name="Kent W.J."/>
            <person name="Kostka D."/>
            <person name="Lara M."/>
            <person name="Martins A.L."/>
            <person name="Massingham T."/>
            <person name="Moltke I."/>
            <person name="Raney B.J."/>
            <person name="Rasmussen M.D."/>
            <person name="Robinson J."/>
            <person name="Stark A."/>
            <person name="Vilella A.J."/>
            <person name="Wen J."/>
            <person name="Xie X."/>
            <person name="Zody M.C."/>
            <person name="Baldwin J."/>
            <person name="Bloom T."/>
            <person name="Chin C.W."/>
            <person name="Heiman D."/>
            <person name="Nicol R."/>
            <person name="Nusbaum C."/>
            <person name="Young S."/>
            <person name="Wilkinson J."/>
            <person name="Worley K.C."/>
            <person name="Kovar C.L."/>
            <person name="Muzny D.M."/>
            <person name="Gibbs R.A."/>
            <person name="Cree A."/>
            <person name="Dihn H.H."/>
            <person name="Fowler G."/>
            <person name="Jhangiani S."/>
            <person name="Joshi V."/>
            <person name="Lee S."/>
            <person name="Lewis L.R."/>
            <person name="Nazareth L.V."/>
            <person name="Okwuonu G."/>
            <person name="Santibanez J."/>
            <person name="Warren W.C."/>
            <person name="Mardis E.R."/>
            <person name="Weinstock G.M."/>
            <person name="Wilson R.K."/>
            <person name="Delehaunty K."/>
            <person name="Dooling D."/>
            <person name="Fronik C."/>
            <person name="Fulton L."/>
            <person name="Fulton B."/>
            <person name="Graves T."/>
            <person name="Minx P."/>
            <person name="Sodergren E."/>
            <person name="Birney E."/>
            <person name="Margulies E.H."/>
            <person name="Herrero J."/>
            <person name="Green E.D."/>
            <person name="Haussler D."/>
            <person name="Siepel A."/>
            <person name="Goldman N."/>
            <person name="Pollard K.S."/>
            <person name="Pedersen J.S."/>
            <person name="Lander E.S."/>
            <person name="Kellis M."/>
        </authorList>
    </citation>
    <scope>NUCLEOTIDE SEQUENCE [LARGE SCALE GENOMIC DNA]</scope>
</reference>
<accession>G1Q2A4</accession>
<evidence type="ECO:0000256" key="2">
    <source>
        <dbReference type="ARBA" id="ARBA00022475"/>
    </source>
</evidence>
<dbReference type="GeneTree" id="ENSGT00900000140957"/>
<evidence type="ECO:0000313" key="12">
    <source>
        <dbReference type="Proteomes" id="UP000001074"/>
    </source>
</evidence>
<dbReference type="STRING" id="59463.ENSMLUP00000017837"/>
<evidence type="ECO:0000259" key="10">
    <source>
        <dbReference type="PROSITE" id="PS50835"/>
    </source>
</evidence>
<evidence type="ECO:0000256" key="8">
    <source>
        <dbReference type="ARBA" id="ARBA00043266"/>
    </source>
</evidence>
<reference evidence="11" key="2">
    <citation type="submission" date="2025-08" db="UniProtKB">
        <authorList>
            <consortium name="Ensembl"/>
        </authorList>
    </citation>
    <scope>IDENTIFICATION</scope>
</reference>
<evidence type="ECO:0000256" key="7">
    <source>
        <dbReference type="ARBA" id="ARBA00038651"/>
    </source>
</evidence>
<dbReference type="EMBL" id="AAPE02039965">
    <property type="status" value="NOT_ANNOTATED_CDS"/>
    <property type="molecule type" value="Genomic_DNA"/>
</dbReference>
<keyword evidence="4" id="KW-0472">Membrane</keyword>
<keyword evidence="8" id="KW-1064">Adaptive immunity</keyword>
<dbReference type="PROSITE" id="PS50835">
    <property type="entry name" value="IG_LIKE"/>
    <property type="match status" value="1"/>
</dbReference>
<dbReference type="eggNOG" id="ENOG502SP68">
    <property type="taxonomic scope" value="Eukaryota"/>
</dbReference>
<keyword evidence="5" id="KW-1015">Disulfide bond</keyword>
<dbReference type="HOGENOM" id="CLU_077975_8_3_1"/>
<keyword evidence="3 9" id="KW-0732">Signal</keyword>
<keyword evidence="2" id="KW-1003">Cell membrane</keyword>
<sequence length="110" mass="12139">MKRHLGALLGLLWAQVCWVRGIKVEQSPSILILQEGTSSTLRCNFSTAVRNVQWFRQNPGGGLINLFYMTSGTKHSGRLSSTLNSKDRYSTLSITASQLEDSATYLCAAE</sequence>
<evidence type="ECO:0000256" key="3">
    <source>
        <dbReference type="ARBA" id="ARBA00022729"/>
    </source>
</evidence>
<dbReference type="InterPro" id="IPR051896">
    <property type="entry name" value="TCR_alpha_variable"/>
</dbReference>
<evidence type="ECO:0000313" key="11">
    <source>
        <dbReference type="Ensembl" id="ENSMLUP00000017837.1"/>
    </source>
</evidence>
<evidence type="ECO:0000256" key="1">
    <source>
        <dbReference type="ARBA" id="ARBA00004236"/>
    </source>
</evidence>
<dbReference type="InterPro" id="IPR013106">
    <property type="entry name" value="Ig_V-set"/>
</dbReference>
<reference evidence="11" key="3">
    <citation type="submission" date="2025-09" db="UniProtKB">
        <authorList>
            <consortium name="Ensembl"/>
        </authorList>
    </citation>
    <scope>IDENTIFICATION</scope>
</reference>
<keyword evidence="8" id="KW-1279">T cell receptor</keyword>
<dbReference type="Ensembl" id="ENSMLUT00000025932.1">
    <property type="protein sequence ID" value="ENSMLUP00000017837.1"/>
    <property type="gene ID" value="ENSMLUG00000024753.1"/>
</dbReference>
<feature type="chain" id="PRO_5003417863" description="Ig-like domain-containing protein" evidence="9">
    <location>
        <begin position="22"/>
        <end position="110"/>
    </location>
</feature>
<dbReference type="InterPro" id="IPR013783">
    <property type="entry name" value="Ig-like_fold"/>
</dbReference>
<dbReference type="GO" id="GO:0042101">
    <property type="term" value="C:T cell receptor complex"/>
    <property type="evidence" value="ECO:0007669"/>
    <property type="project" value="UniProtKB-KW"/>
</dbReference>
<dbReference type="InterPro" id="IPR036179">
    <property type="entry name" value="Ig-like_dom_sf"/>
</dbReference>
<dbReference type="InParanoid" id="G1Q2A4"/>
<dbReference type="AlphaFoldDB" id="G1Q2A4"/>
<keyword evidence="8" id="KW-0391">Immunity</keyword>